<dbReference type="InterPro" id="IPR051310">
    <property type="entry name" value="MCP_chemotaxis"/>
</dbReference>
<dbReference type="Gene3D" id="1.10.287.950">
    <property type="entry name" value="Methyl-accepting chemotaxis protein"/>
    <property type="match status" value="1"/>
</dbReference>
<gene>
    <name evidence="5" type="ORF">J2X15_003983</name>
</gene>
<protein>
    <submittedName>
        <fullName evidence="5">Methyl-accepting chemotaxis protein</fullName>
    </submittedName>
</protein>
<evidence type="ECO:0000256" key="2">
    <source>
        <dbReference type="ARBA" id="ARBA00029447"/>
    </source>
</evidence>
<reference evidence="5 6" key="1">
    <citation type="submission" date="2023-07" db="EMBL/GenBank/DDBJ databases">
        <title>Sorghum-associated microbial communities from plants grown in Nebraska, USA.</title>
        <authorList>
            <person name="Schachtman D."/>
        </authorList>
    </citation>
    <scope>NUCLEOTIDE SEQUENCE [LARGE SCALE GENOMIC DNA]</scope>
    <source>
        <strain evidence="5 6">BE308</strain>
    </source>
</reference>
<name>A0ABU1ZSX7_9BURK</name>
<evidence type="ECO:0000256" key="3">
    <source>
        <dbReference type="PROSITE-ProRule" id="PRU00284"/>
    </source>
</evidence>
<dbReference type="PANTHER" id="PTHR43531">
    <property type="entry name" value="PROTEIN ICFG"/>
    <property type="match status" value="1"/>
</dbReference>
<dbReference type="InterPro" id="IPR004089">
    <property type="entry name" value="MCPsignal_dom"/>
</dbReference>
<dbReference type="CDD" id="cd11386">
    <property type="entry name" value="MCP_signal"/>
    <property type="match status" value="1"/>
</dbReference>
<dbReference type="EMBL" id="JAVDXO010000013">
    <property type="protein sequence ID" value="MDR7308662.1"/>
    <property type="molecule type" value="Genomic_DNA"/>
</dbReference>
<organism evidence="5 6">
    <name type="scientific">Rhodoferax saidenbachensis</name>
    <dbReference type="NCBI Taxonomy" id="1484693"/>
    <lineage>
        <taxon>Bacteria</taxon>
        <taxon>Pseudomonadati</taxon>
        <taxon>Pseudomonadota</taxon>
        <taxon>Betaproteobacteria</taxon>
        <taxon>Burkholderiales</taxon>
        <taxon>Comamonadaceae</taxon>
        <taxon>Rhodoferax</taxon>
    </lineage>
</organism>
<dbReference type="PANTHER" id="PTHR43531:SF14">
    <property type="entry name" value="METHYL-ACCEPTING CHEMOTAXIS PROTEIN I-RELATED"/>
    <property type="match status" value="1"/>
</dbReference>
<evidence type="ECO:0000256" key="1">
    <source>
        <dbReference type="ARBA" id="ARBA00022481"/>
    </source>
</evidence>
<evidence type="ECO:0000313" key="5">
    <source>
        <dbReference type="EMBL" id="MDR7308662.1"/>
    </source>
</evidence>
<dbReference type="RefSeq" id="WP_310346291.1">
    <property type="nucleotide sequence ID" value="NZ_JAVDXO010000013.1"/>
</dbReference>
<dbReference type="Proteomes" id="UP001268089">
    <property type="component" value="Unassembled WGS sequence"/>
</dbReference>
<comment type="similarity">
    <text evidence="2">Belongs to the methyl-accepting chemotaxis (MCP) protein family.</text>
</comment>
<dbReference type="PRINTS" id="PR00260">
    <property type="entry name" value="CHEMTRNSDUCR"/>
</dbReference>
<dbReference type="InterPro" id="IPR004090">
    <property type="entry name" value="Chemotax_Me-accpt_rcpt"/>
</dbReference>
<dbReference type="SUPFAM" id="SSF58104">
    <property type="entry name" value="Methyl-accepting chemotaxis protein (MCP) signaling domain"/>
    <property type="match status" value="1"/>
</dbReference>
<feature type="domain" description="Methyl-accepting transducer" evidence="4">
    <location>
        <begin position="274"/>
        <end position="503"/>
    </location>
</feature>
<proteinExistence type="inferred from homology"/>
<evidence type="ECO:0000259" key="4">
    <source>
        <dbReference type="PROSITE" id="PS50111"/>
    </source>
</evidence>
<dbReference type="Pfam" id="PF00015">
    <property type="entry name" value="MCPsignal"/>
    <property type="match status" value="1"/>
</dbReference>
<comment type="caution">
    <text evidence="5">The sequence shown here is derived from an EMBL/GenBank/DDBJ whole genome shotgun (WGS) entry which is preliminary data.</text>
</comment>
<keyword evidence="1" id="KW-0488">Methylation</keyword>
<keyword evidence="6" id="KW-1185">Reference proteome</keyword>
<dbReference type="SMART" id="SM00283">
    <property type="entry name" value="MA"/>
    <property type="match status" value="1"/>
</dbReference>
<evidence type="ECO:0000313" key="6">
    <source>
        <dbReference type="Proteomes" id="UP001268089"/>
    </source>
</evidence>
<accession>A0ABU1ZSX7</accession>
<dbReference type="PROSITE" id="PS50111">
    <property type="entry name" value="CHEMOTAXIS_TRANSDUC_2"/>
    <property type="match status" value="1"/>
</dbReference>
<keyword evidence="3" id="KW-0807">Transducer</keyword>
<sequence>MIFERMKLSQRLLALLLIILLSFVAYGAWSFKVLNNLKVNGPFYQRIVQGKDLIADILPPPEYIIESYLVTLQLMAAPPAQRPALIDSFKALKKDYDIRHDFWVKENLDAALKDQLLNQADKPAQAFYQVAFGQLIPALEKDDTAAANAALDAMKQSYDAHRSAINTLVELANKRNETDEANARSAIENANWVMLVLLLSSSGLVTLIFWRIVRSLLAQLGGEPNDAADIATRIASGDLTVAIHTAPNDRGSLMAAMKAMRDSLVGIVGGVRAGTDVVVSTTSQIAAGNQELATRTENQASALENTASAMEELTSTVKANADNARQGNELATSASLVAVRGGEVVAQVVQTMGSINDSSRKIVDIIGVIDGIAFQTNILALNAAVEAARAGEQGRGFAVVASEVRGLAKRSADAAKEIKTLIDDSVSKVEVGSRLVGEAGETMGDIVESVKKVTDIMGEITIASREQFLGIEQINIAIAQMDSVTQQNAALVEETGAVAHALQDKASDLSRMVGVFHLNGMPTINRSQSRNATVLIASHAL</sequence>